<name>A0A515DDY7_9BURK</name>
<accession>A0A515DDY7</accession>
<dbReference type="Gene3D" id="3.40.190.10">
    <property type="entry name" value="Periplasmic binding protein-like II"/>
    <property type="match status" value="1"/>
</dbReference>
<dbReference type="Proteomes" id="UP000316798">
    <property type="component" value="Chromosome"/>
</dbReference>
<gene>
    <name evidence="2" type="ORF">EUB48_16000</name>
</gene>
<sequence length="182" mass="19447">MRSPLLMVAGPDQPDKTLADFIARAKANPQQADRRVGGCRHHHLHGGRHLPAVGRPALAARALQGQCGRHAGRVSMIFEAYGSGASKVKGGRLRALAVTSTARLPALPDVPTIAEQGIPGFNYYLWFGLLVPAGTPADAVNRLSEALRSALGSKELAERLRADVAEPLPMTHFVTELARPKQ</sequence>
<comment type="similarity">
    <text evidence="1">Belongs to the UPF0065 (bug) family.</text>
</comment>
<proteinExistence type="inferred from homology"/>
<keyword evidence="3" id="KW-1185">Reference proteome</keyword>
<reference evidence="2 3" key="1">
    <citation type="submission" date="2019-01" db="EMBL/GenBank/DDBJ databases">
        <title>Genomic insights into a novel species Rhodoferax sp.</title>
        <authorList>
            <person name="Jin L."/>
        </authorList>
    </citation>
    <scope>NUCLEOTIDE SEQUENCE [LARGE SCALE GENOMIC DNA]</scope>
    <source>
        <strain evidence="2 3">CHu59-6-5</strain>
    </source>
</reference>
<dbReference type="Gene3D" id="3.40.190.150">
    <property type="entry name" value="Bordetella uptake gene, domain 1"/>
    <property type="match status" value="1"/>
</dbReference>
<protein>
    <recommendedName>
        <fullName evidence="4">Tripartite tricarboxylate transporter substrate binding protein</fullName>
    </recommendedName>
</protein>
<evidence type="ECO:0000256" key="1">
    <source>
        <dbReference type="ARBA" id="ARBA00006987"/>
    </source>
</evidence>
<evidence type="ECO:0000313" key="2">
    <source>
        <dbReference type="EMBL" id="QDL38623.1"/>
    </source>
</evidence>
<dbReference type="Pfam" id="PF03401">
    <property type="entry name" value="TctC"/>
    <property type="match status" value="1"/>
</dbReference>
<dbReference type="AlphaFoldDB" id="A0A515DDY7"/>
<evidence type="ECO:0008006" key="4">
    <source>
        <dbReference type="Google" id="ProtNLM"/>
    </source>
</evidence>
<dbReference type="InterPro" id="IPR042100">
    <property type="entry name" value="Bug_dom1"/>
</dbReference>
<dbReference type="OrthoDB" id="8678477at2"/>
<dbReference type="InterPro" id="IPR005064">
    <property type="entry name" value="BUG"/>
</dbReference>
<dbReference type="PANTHER" id="PTHR42928">
    <property type="entry name" value="TRICARBOXYLATE-BINDING PROTEIN"/>
    <property type="match status" value="1"/>
</dbReference>
<dbReference type="EMBL" id="CP035503">
    <property type="protein sequence ID" value="QDL38623.1"/>
    <property type="molecule type" value="Genomic_DNA"/>
</dbReference>
<dbReference type="KEGG" id="rhf:EUB48_16000"/>
<evidence type="ECO:0000313" key="3">
    <source>
        <dbReference type="Proteomes" id="UP000316798"/>
    </source>
</evidence>
<organism evidence="2 3">
    <name type="scientific">Rhodoferax sediminis</name>
    <dbReference type="NCBI Taxonomy" id="2509614"/>
    <lineage>
        <taxon>Bacteria</taxon>
        <taxon>Pseudomonadati</taxon>
        <taxon>Pseudomonadota</taxon>
        <taxon>Betaproteobacteria</taxon>
        <taxon>Burkholderiales</taxon>
        <taxon>Comamonadaceae</taxon>
        <taxon>Rhodoferax</taxon>
    </lineage>
</organism>
<dbReference type="PANTHER" id="PTHR42928:SF5">
    <property type="entry name" value="BLR1237 PROTEIN"/>
    <property type="match status" value="1"/>
</dbReference>